<dbReference type="Gene3D" id="3.30.40.10">
    <property type="entry name" value="Zinc/RING finger domain, C3HC4 (zinc finger)"/>
    <property type="match status" value="1"/>
</dbReference>
<gene>
    <name evidence="18" type="primary">BRE1</name>
    <name evidence="18" type="ORF">FIM1_2908</name>
</gene>
<keyword evidence="6 14" id="KW-0479">Metal-binding</keyword>
<dbReference type="Proteomes" id="UP000422736">
    <property type="component" value="Chromosome 4"/>
</dbReference>
<keyword evidence="10 14" id="KW-0156">Chromatin regulator</keyword>
<keyword evidence="12 14" id="KW-0539">Nucleus</keyword>
<feature type="compositionally biased region" description="Basic and acidic residues" evidence="16">
    <location>
        <begin position="224"/>
        <end position="233"/>
    </location>
</feature>
<evidence type="ECO:0000313" key="19">
    <source>
        <dbReference type="Proteomes" id="UP000422736"/>
    </source>
</evidence>
<comment type="subcellular location">
    <subcellularLocation>
        <location evidence="2 14">Nucleus</location>
    </subcellularLocation>
</comment>
<feature type="coiled-coil region" evidence="15">
    <location>
        <begin position="37"/>
        <end position="64"/>
    </location>
</feature>
<feature type="coiled-coil region" evidence="15">
    <location>
        <begin position="480"/>
        <end position="598"/>
    </location>
</feature>
<feature type="coiled-coil region" evidence="15">
    <location>
        <begin position="390"/>
        <end position="437"/>
    </location>
</feature>
<evidence type="ECO:0000256" key="13">
    <source>
        <dbReference type="PROSITE-ProRule" id="PRU00175"/>
    </source>
</evidence>
<dbReference type="SUPFAM" id="SSF57850">
    <property type="entry name" value="RING/U-box"/>
    <property type="match status" value="1"/>
</dbReference>
<keyword evidence="9 14" id="KW-0862">Zinc</keyword>
<protein>
    <recommendedName>
        <fullName evidence="14">E3 ubiquitin protein ligase</fullName>
        <ecNumber evidence="14">2.3.2.27</ecNumber>
    </recommendedName>
</protein>
<keyword evidence="19" id="KW-1185">Reference proteome</keyword>
<evidence type="ECO:0000256" key="1">
    <source>
        <dbReference type="ARBA" id="ARBA00000900"/>
    </source>
</evidence>
<evidence type="ECO:0000256" key="8">
    <source>
        <dbReference type="ARBA" id="ARBA00022786"/>
    </source>
</evidence>
<evidence type="ECO:0000256" key="12">
    <source>
        <dbReference type="ARBA" id="ARBA00023242"/>
    </source>
</evidence>
<keyword evidence="5 14" id="KW-0808">Transferase</keyword>
<reference evidence="18 19" key="1">
    <citation type="submission" date="2016-03" db="EMBL/GenBank/DDBJ databases">
        <title>How can Kluyveromyces marxianus grow so fast - potential evolutionary course in Saccharomyces Complex revealed by comparative genomics.</title>
        <authorList>
            <person name="Mo W."/>
            <person name="Lu W."/>
            <person name="Yang X."/>
            <person name="Qi J."/>
            <person name="Lv H."/>
        </authorList>
    </citation>
    <scope>NUCLEOTIDE SEQUENCE [LARGE SCALE GENOMIC DNA]</scope>
    <source>
        <strain evidence="18 19">FIM1</strain>
    </source>
</reference>
<comment type="pathway">
    <text evidence="3 14">Protein modification; protein ubiquitination.</text>
</comment>
<dbReference type="InterPro" id="IPR013956">
    <property type="entry name" value="E3_ubiquit_lig_Bre1"/>
</dbReference>
<dbReference type="CDD" id="cd16499">
    <property type="entry name" value="RING-HC_Bre1-like"/>
    <property type="match status" value="1"/>
</dbReference>
<evidence type="ECO:0000256" key="4">
    <source>
        <dbReference type="ARBA" id="ARBA00005555"/>
    </source>
</evidence>
<evidence type="ECO:0000256" key="15">
    <source>
        <dbReference type="SAM" id="Coils"/>
    </source>
</evidence>
<evidence type="ECO:0000256" key="16">
    <source>
        <dbReference type="SAM" id="MobiDB-lite"/>
    </source>
</evidence>
<evidence type="ECO:0000256" key="10">
    <source>
        <dbReference type="ARBA" id="ARBA00022853"/>
    </source>
</evidence>
<evidence type="ECO:0000259" key="17">
    <source>
        <dbReference type="PROSITE" id="PS50089"/>
    </source>
</evidence>
<dbReference type="EC" id="2.3.2.27" evidence="14"/>
<evidence type="ECO:0000256" key="9">
    <source>
        <dbReference type="ARBA" id="ARBA00022833"/>
    </source>
</evidence>
<evidence type="ECO:0000256" key="2">
    <source>
        <dbReference type="ARBA" id="ARBA00004123"/>
    </source>
</evidence>
<evidence type="ECO:0000313" key="18">
    <source>
        <dbReference type="EMBL" id="QGN16205.1"/>
    </source>
</evidence>
<evidence type="ECO:0000256" key="7">
    <source>
        <dbReference type="ARBA" id="ARBA00022771"/>
    </source>
</evidence>
<dbReference type="PANTHER" id="PTHR23163:SF0">
    <property type="entry name" value="E3 UBIQUITIN-PROTEIN LIGASE BRE1"/>
    <property type="match status" value="1"/>
</dbReference>
<dbReference type="PANTHER" id="PTHR23163">
    <property type="entry name" value="RING FINGER PROTEIN-RELATED"/>
    <property type="match status" value="1"/>
</dbReference>
<evidence type="ECO:0000256" key="14">
    <source>
        <dbReference type="RuleBase" id="RU365038"/>
    </source>
</evidence>
<name>A0ABX6EV27_KLUMA</name>
<comment type="similarity">
    <text evidence="4 14">Belongs to the BRE1 family.</text>
</comment>
<evidence type="ECO:0000256" key="3">
    <source>
        <dbReference type="ARBA" id="ARBA00004906"/>
    </source>
</evidence>
<evidence type="ECO:0000256" key="5">
    <source>
        <dbReference type="ARBA" id="ARBA00022679"/>
    </source>
</evidence>
<keyword evidence="7 13" id="KW-0863">Zinc-finger</keyword>
<sequence length="674" mass="75130">MDEHIAKKPKLELSDASEPLTQRDVIAFQKEALFRCLNQWRSKANCLAEENEVLQGKIEEAMESAAGCGSTLVAVAQALLDSCSDDEDRQLLQRIISESEGDSRAFVHTAAENSSRICQLILKSAGGSGGTASGAASERLQELEKLKLKLQGLLSASESKLKKTTEYYEGLLSKYDRQDSETVSRVFNSADDDNGSVKKEKNQSENAAGSSGGVDQKKGSAANEEQRTVSEVEHEMQINDLKSQIAVLEATVKDLKEWKEQNLKELSQLRQSAAALRPDSAQSNAQEAASANAAAATAASGGNEKISSLMKQNEDLQRINEAYMTKFQQLSSDREIFTNKLTSEFHAAQDALKKHNASLEKDLVRIRTIRDELLAKVSLLEAQKGKSEMIDDLEKLLKIQEEQLTRVESRSNESTSQDALMKELQDLEKAFKEVSRISNKKYATYLNQESVLSKLTVEKTKASEKYFAAMRSKDAIMIENKNLSKNLNKSNELIVQLKELEKTLQQKIESLHKQLNVSQENEKRLKDSNKETSMKIAELTSDNNKLKKSAERLESENKQLIGAKTELESVVKDKDIENKQLRIKVSNAEAKSKKLYKTLLSNGGDSGALAEELENFRTIIYCSLCSKNWKNTSLKTCGHVFCESCCKERLAARMRKCPTCNKPFSSNDLLTIHL</sequence>
<keyword evidence="8 14" id="KW-0833">Ubl conjugation pathway</keyword>
<organism evidence="18 19">
    <name type="scientific">Kluyveromyces marxianus</name>
    <name type="common">Yeast</name>
    <name type="synonym">Candida kefyr</name>
    <dbReference type="NCBI Taxonomy" id="4911"/>
    <lineage>
        <taxon>Eukaryota</taxon>
        <taxon>Fungi</taxon>
        <taxon>Dikarya</taxon>
        <taxon>Ascomycota</taxon>
        <taxon>Saccharomycotina</taxon>
        <taxon>Saccharomycetes</taxon>
        <taxon>Saccharomycetales</taxon>
        <taxon>Saccharomycetaceae</taxon>
        <taxon>Kluyveromyces</taxon>
    </lineage>
</organism>
<proteinExistence type="inferred from homology"/>
<comment type="catalytic activity">
    <reaction evidence="1 14">
        <text>S-ubiquitinyl-[E2 ubiquitin-conjugating enzyme]-L-cysteine + [acceptor protein]-L-lysine = [E2 ubiquitin-conjugating enzyme]-L-cysteine + N(6)-ubiquitinyl-[acceptor protein]-L-lysine.</text>
        <dbReference type="EC" id="2.3.2.27"/>
    </reaction>
</comment>
<dbReference type="SMART" id="SM00184">
    <property type="entry name" value="RING"/>
    <property type="match status" value="1"/>
</dbReference>
<feature type="domain" description="RING-type" evidence="17">
    <location>
        <begin position="622"/>
        <end position="661"/>
    </location>
</feature>
<evidence type="ECO:0000256" key="11">
    <source>
        <dbReference type="ARBA" id="ARBA00023054"/>
    </source>
</evidence>
<accession>A0ABX6EV27</accession>
<dbReference type="EMBL" id="CP015057">
    <property type="protein sequence ID" value="QGN16205.1"/>
    <property type="molecule type" value="Genomic_DNA"/>
</dbReference>
<keyword evidence="11 14" id="KW-0175">Coiled coil</keyword>
<evidence type="ECO:0000256" key="6">
    <source>
        <dbReference type="ARBA" id="ARBA00022723"/>
    </source>
</evidence>
<dbReference type="InterPro" id="IPR001841">
    <property type="entry name" value="Znf_RING"/>
</dbReference>
<dbReference type="Pfam" id="PF08647">
    <property type="entry name" value="BRE1"/>
    <property type="match status" value="1"/>
</dbReference>
<dbReference type="Pfam" id="PF13920">
    <property type="entry name" value="zf-C3HC4_3"/>
    <property type="match status" value="1"/>
</dbReference>
<dbReference type="PROSITE" id="PS50089">
    <property type="entry name" value="ZF_RING_2"/>
    <property type="match status" value="1"/>
</dbReference>
<dbReference type="InterPro" id="IPR013083">
    <property type="entry name" value="Znf_RING/FYVE/PHD"/>
</dbReference>
<feature type="region of interest" description="Disordered" evidence="16">
    <location>
        <begin position="187"/>
        <end position="233"/>
    </location>
</feature>